<dbReference type="EMBL" id="AVOT02080937">
    <property type="protein sequence ID" value="MBW0567475.1"/>
    <property type="molecule type" value="Genomic_DNA"/>
</dbReference>
<reference evidence="1" key="1">
    <citation type="submission" date="2021-03" db="EMBL/GenBank/DDBJ databases">
        <title>Draft genome sequence of rust myrtle Austropuccinia psidii MF-1, a brazilian biotype.</title>
        <authorList>
            <person name="Quecine M.C."/>
            <person name="Pachon D.M.R."/>
            <person name="Bonatelli M.L."/>
            <person name="Correr F.H."/>
            <person name="Franceschini L.M."/>
            <person name="Leite T.F."/>
            <person name="Margarido G.R.A."/>
            <person name="Almeida C.A."/>
            <person name="Ferrarezi J.A."/>
            <person name="Labate C.A."/>
        </authorList>
    </citation>
    <scope>NUCLEOTIDE SEQUENCE</scope>
    <source>
        <strain evidence="1">MF-1</strain>
    </source>
</reference>
<protein>
    <submittedName>
        <fullName evidence="1">Uncharacterized protein</fullName>
    </submittedName>
</protein>
<dbReference type="AlphaFoldDB" id="A0A9Q3JTY3"/>
<accession>A0A9Q3JTY3</accession>
<keyword evidence="2" id="KW-1185">Reference proteome</keyword>
<name>A0A9Q3JTY3_9BASI</name>
<sequence>MENKRFTLASHWAELGASCQKMCLKEIDFKDLMIITKGCNPTRQFRLLQVRAKRIRENQGTIQAIADQLTQTGLTQIPLVAQGVGQTSSPVASHYSGTRR</sequence>
<evidence type="ECO:0000313" key="2">
    <source>
        <dbReference type="Proteomes" id="UP000765509"/>
    </source>
</evidence>
<comment type="caution">
    <text evidence="1">The sequence shown here is derived from an EMBL/GenBank/DDBJ whole genome shotgun (WGS) entry which is preliminary data.</text>
</comment>
<proteinExistence type="predicted"/>
<gene>
    <name evidence="1" type="ORF">O181_107190</name>
</gene>
<evidence type="ECO:0000313" key="1">
    <source>
        <dbReference type="EMBL" id="MBW0567475.1"/>
    </source>
</evidence>
<organism evidence="1 2">
    <name type="scientific">Austropuccinia psidii MF-1</name>
    <dbReference type="NCBI Taxonomy" id="1389203"/>
    <lineage>
        <taxon>Eukaryota</taxon>
        <taxon>Fungi</taxon>
        <taxon>Dikarya</taxon>
        <taxon>Basidiomycota</taxon>
        <taxon>Pucciniomycotina</taxon>
        <taxon>Pucciniomycetes</taxon>
        <taxon>Pucciniales</taxon>
        <taxon>Sphaerophragmiaceae</taxon>
        <taxon>Austropuccinia</taxon>
    </lineage>
</organism>
<dbReference type="Proteomes" id="UP000765509">
    <property type="component" value="Unassembled WGS sequence"/>
</dbReference>